<organism evidence="2 3">
    <name type="scientific">Hyaloscypha bicolor E</name>
    <dbReference type="NCBI Taxonomy" id="1095630"/>
    <lineage>
        <taxon>Eukaryota</taxon>
        <taxon>Fungi</taxon>
        <taxon>Dikarya</taxon>
        <taxon>Ascomycota</taxon>
        <taxon>Pezizomycotina</taxon>
        <taxon>Leotiomycetes</taxon>
        <taxon>Helotiales</taxon>
        <taxon>Hyaloscyphaceae</taxon>
        <taxon>Hyaloscypha</taxon>
        <taxon>Hyaloscypha bicolor</taxon>
    </lineage>
</organism>
<accession>A0A2J6TWZ5</accession>
<dbReference type="RefSeq" id="XP_024744382.1">
    <property type="nucleotide sequence ID" value="XM_024870685.1"/>
</dbReference>
<protein>
    <recommendedName>
        <fullName evidence="4">Stc1 domain-containing protein</fullName>
    </recommendedName>
</protein>
<dbReference type="Proteomes" id="UP000235371">
    <property type="component" value="Unassembled WGS sequence"/>
</dbReference>
<gene>
    <name evidence="2" type="ORF">K444DRAFT_16459</name>
</gene>
<sequence>MSELNQLYCPGCRCPRSIFQFPLKDGWRTATCGSCLERQALRYAAIQGREREGREGEGEGEGEGEQATGPQTRCSSCLQVRDLGRFLTCEPCRRRNLKAKRHRALITRVPNPSPTRAELADHIQRRQQATGKRERGFAGYRAITVDDYTREPTQEEEQELQDRQQQRRRSGREQVRG</sequence>
<feature type="compositionally biased region" description="Basic and acidic residues" evidence="1">
    <location>
        <begin position="48"/>
        <end position="57"/>
    </location>
</feature>
<evidence type="ECO:0000256" key="1">
    <source>
        <dbReference type="SAM" id="MobiDB-lite"/>
    </source>
</evidence>
<evidence type="ECO:0000313" key="3">
    <source>
        <dbReference type="Proteomes" id="UP000235371"/>
    </source>
</evidence>
<evidence type="ECO:0000313" key="2">
    <source>
        <dbReference type="EMBL" id="PMD67478.1"/>
    </source>
</evidence>
<name>A0A2J6TWZ5_9HELO</name>
<dbReference type="AlphaFoldDB" id="A0A2J6TWZ5"/>
<evidence type="ECO:0008006" key="4">
    <source>
        <dbReference type="Google" id="ProtNLM"/>
    </source>
</evidence>
<keyword evidence="3" id="KW-1185">Reference proteome</keyword>
<dbReference type="InParanoid" id="A0A2J6TWZ5"/>
<feature type="compositionally biased region" description="Basic and acidic residues" evidence="1">
    <location>
        <begin position="160"/>
        <end position="177"/>
    </location>
</feature>
<feature type="region of interest" description="Disordered" evidence="1">
    <location>
        <begin position="47"/>
        <end position="73"/>
    </location>
</feature>
<reference evidence="2 3" key="1">
    <citation type="submission" date="2016-04" db="EMBL/GenBank/DDBJ databases">
        <title>A degradative enzymes factory behind the ericoid mycorrhizal symbiosis.</title>
        <authorList>
            <consortium name="DOE Joint Genome Institute"/>
            <person name="Martino E."/>
            <person name="Morin E."/>
            <person name="Grelet G."/>
            <person name="Kuo A."/>
            <person name="Kohler A."/>
            <person name="Daghino S."/>
            <person name="Barry K."/>
            <person name="Choi C."/>
            <person name="Cichocki N."/>
            <person name="Clum A."/>
            <person name="Copeland A."/>
            <person name="Hainaut M."/>
            <person name="Haridas S."/>
            <person name="Labutti K."/>
            <person name="Lindquist E."/>
            <person name="Lipzen A."/>
            <person name="Khouja H.-R."/>
            <person name="Murat C."/>
            <person name="Ohm R."/>
            <person name="Olson A."/>
            <person name="Spatafora J."/>
            <person name="Veneault-Fourrey C."/>
            <person name="Henrissat B."/>
            <person name="Grigoriev I."/>
            <person name="Martin F."/>
            <person name="Perotto S."/>
        </authorList>
    </citation>
    <scope>NUCLEOTIDE SEQUENCE [LARGE SCALE GENOMIC DNA]</scope>
    <source>
        <strain evidence="2 3">E</strain>
    </source>
</reference>
<dbReference type="OrthoDB" id="10521494at2759"/>
<dbReference type="GeneID" id="36578767"/>
<proteinExistence type="predicted"/>
<dbReference type="EMBL" id="KZ613740">
    <property type="protein sequence ID" value="PMD67478.1"/>
    <property type="molecule type" value="Genomic_DNA"/>
</dbReference>
<feature type="region of interest" description="Disordered" evidence="1">
    <location>
        <begin position="126"/>
        <end position="177"/>
    </location>
</feature>